<gene>
    <name evidence="4" type="ORF">LWI28_023510</name>
</gene>
<protein>
    <recommendedName>
        <fullName evidence="3">UBC core domain-containing protein</fullName>
    </recommendedName>
</protein>
<dbReference type="PROSITE" id="PS50127">
    <property type="entry name" value="UBC_2"/>
    <property type="match status" value="1"/>
</dbReference>
<evidence type="ECO:0000256" key="2">
    <source>
        <dbReference type="ARBA" id="ARBA00022786"/>
    </source>
</evidence>
<dbReference type="SUPFAM" id="SSF54495">
    <property type="entry name" value="UBC-like"/>
    <property type="match status" value="1"/>
</dbReference>
<organism evidence="4 5">
    <name type="scientific">Acer negundo</name>
    <name type="common">Box elder</name>
    <dbReference type="NCBI Taxonomy" id="4023"/>
    <lineage>
        <taxon>Eukaryota</taxon>
        <taxon>Viridiplantae</taxon>
        <taxon>Streptophyta</taxon>
        <taxon>Embryophyta</taxon>
        <taxon>Tracheophyta</taxon>
        <taxon>Spermatophyta</taxon>
        <taxon>Magnoliopsida</taxon>
        <taxon>eudicotyledons</taxon>
        <taxon>Gunneridae</taxon>
        <taxon>Pentapetalae</taxon>
        <taxon>rosids</taxon>
        <taxon>malvids</taxon>
        <taxon>Sapindales</taxon>
        <taxon>Sapindaceae</taxon>
        <taxon>Hippocastanoideae</taxon>
        <taxon>Acereae</taxon>
        <taxon>Acer</taxon>
    </lineage>
</organism>
<dbReference type="InterPro" id="IPR000608">
    <property type="entry name" value="UBC"/>
</dbReference>
<dbReference type="Proteomes" id="UP001064489">
    <property type="component" value="Chromosome 1"/>
</dbReference>
<feature type="domain" description="UBC core" evidence="3">
    <location>
        <begin position="124"/>
        <end position="210"/>
    </location>
</feature>
<keyword evidence="5" id="KW-1185">Reference proteome</keyword>
<evidence type="ECO:0000313" key="4">
    <source>
        <dbReference type="EMBL" id="KAI9196388.1"/>
    </source>
</evidence>
<proteinExistence type="predicted"/>
<keyword evidence="1" id="KW-0808">Transferase</keyword>
<evidence type="ECO:0000259" key="3">
    <source>
        <dbReference type="PROSITE" id="PS50127"/>
    </source>
</evidence>
<dbReference type="PANTHER" id="PTHR46116:SF19">
    <property type="entry name" value="UBIQUITIN-CONJUGATING ENZYME FAMILY PROTEIN"/>
    <property type="match status" value="1"/>
</dbReference>
<dbReference type="PANTHER" id="PTHR46116">
    <property type="entry name" value="(E3-INDEPENDENT) E2 UBIQUITIN-CONJUGATING ENZYME"/>
    <property type="match status" value="1"/>
</dbReference>
<dbReference type="InterPro" id="IPR016135">
    <property type="entry name" value="UBQ-conjugating_enzyme/RWD"/>
</dbReference>
<dbReference type="Pfam" id="PF00179">
    <property type="entry name" value="UQ_con"/>
    <property type="match status" value="1"/>
</dbReference>
<dbReference type="AlphaFoldDB" id="A0AAD5JDZ9"/>
<dbReference type="Gene3D" id="3.10.110.10">
    <property type="entry name" value="Ubiquitin Conjugating Enzyme"/>
    <property type="match status" value="1"/>
</dbReference>
<reference evidence="4" key="2">
    <citation type="submission" date="2023-02" db="EMBL/GenBank/DDBJ databases">
        <authorList>
            <person name="Swenson N.G."/>
            <person name="Wegrzyn J.L."/>
            <person name="Mcevoy S.L."/>
        </authorList>
    </citation>
    <scope>NUCLEOTIDE SEQUENCE</scope>
    <source>
        <strain evidence="4">91603</strain>
        <tissue evidence="4">Leaf</tissue>
    </source>
</reference>
<dbReference type="GO" id="GO:0061631">
    <property type="term" value="F:ubiquitin conjugating enzyme activity"/>
    <property type="evidence" value="ECO:0007669"/>
    <property type="project" value="TreeGrafter"/>
</dbReference>
<name>A0AAD5JDZ9_ACENE</name>
<evidence type="ECO:0000256" key="1">
    <source>
        <dbReference type="ARBA" id="ARBA00022679"/>
    </source>
</evidence>
<evidence type="ECO:0000313" key="5">
    <source>
        <dbReference type="Proteomes" id="UP001064489"/>
    </source>
</evidence>
<reference evidence="4" key="1">
    <citation type="journal article" date="2022" name="Plant J.">
        <title>Strategies of tolerance reflected in two North American maple genomes.</title>
        <authorList>
            <person name="McEvoy S.L."/>
            <person name="Sezen U.U."/>
            <person name="Trouern-Trend A."/>
            <person name="McMahon S.M."/>
            <person name="Schaberg P.G."/>
            <person name="Yang J."/>
            <person name="Wegrzyn J.L."/>
            <person name="Swenson N.G."/>
        </authorList>
    </citation>
    <scope>NUCLEOTIDE SEQUENCE</scope>
    <source>
        <strain evidence="4">91603</strain>
    </source>
</reference>
<sequence>MGHHHLLRTITSKYKENSKTQWTNSFHGSSSLKFSRDGTSLQIMLEKLDNEKEKKIEPKIIGDNKKNLDLFHKVLGRLELCIGLEQNSRIKKGNFENFDVVEDYSDNHYAKRKSKNCFTNTGSYVYKAIMRDRKILSNDLPESIFVRVYEKMIDLLKAVIIGAQGTPYHDIPPFFDIAFPYNYPVKPPQVFYMSYGPRLNPNLTQLIIHF</sequence>
<accession>A0AAD5JDZ9</accession>
<keyword evidence="2" id="KW-0833">Ubl conjugation pathway</keyword>
<dbReference type="EMBL" id="JAJSOW010000003">
    <property type="protein sequence ID" value="KAI9196388.1"/>
    <property type="molecule type" value="Genomic_DNA"/>
</dbReference>
<comment type="caution">
    <text evidence="4">The sequence shown here is derived from an EMBL/GenBank/DDBJ whole genome shotgun (WGS) entry which is preliminary data.</text>
</comment>